<dbReference type="OrthoDB" id="8704084at2"/>
<accession>A0A3L8PXJ3</accession>
<evidence type="ECO:0000313" key="3">
    <source>
        <dbReference type="Proteomes" id="UP000281474"/>
    </source>
</evidence>
<gene>
    <name evidence="2" type="ORF">D5018_11660</name>
</gene>
<dbReference type="AlphaFoldDB" id="A0A3L8PXJ3"/>
<evidence type="ECO:0000313" key="2">
    <source>
        <dbReference type="EMBL" id="RLV59519.1"/>
    </source>
</evidence>
<comment type="caution">
    <text evidence="2">The sequence shown here is derived from an EMBL/GenBank/DDBJ whole genome shotgun (WGS) entry which is preliminary data.</text>
</comment>
<keyword evidence="1" id="KW-1133">Transmembrane helix</keyword>
<dbReference type="EMBL" id="QZEI01000032">
    <property type="protein sequence ID" value="RLV59519.1"/>
    <property type="molecule type" value="Genomic_DNA"/>
</dbReference>
<dbReference type="Proteomes" id="UP000281474">
    <property type="component" value="Unassembled WGS sequence"/>
</dbReference>
<dbReference type="RefSeq" id="WP_121839181.1">
    <property type="nucleotide sequence ID" value="NZ_ML014781.1"/>
</dbReference>
<organism evidence="2 3">
    <name type="scientific">Parashewanella curva</name>
    <dbReference type="NCBI Taxonomy" id="2338552"/>
    <lineage>
        <taxon>Bacteria</taxon>
        <taxon>Pseudomonadati</taxon>
        <taxon>Pseudomonadota</taxon>
        <taxon>Gammaproteobacteria</taxon>
        <taxon>Alteromonadales</taxon>
        <taxon>Shewanellaceae</taxon>
        <taxon>Parashewanella</taxon>
    </lineage>
</organism>
<sequence>MKLSVKAALYSAFVCPGAGHLLQGYKYRGYGFIALTLISLVTLIKPILDVSQRIADQIVSGELPLDPAAIMKTIHQSVYSEILVTANLGLILLIACWIVALLDCIREGVKS</sequence>
<feature type="transmembrane region" description="Helical" evidence="1">
    <location>
        <begin position="82"/>
        <end position="102"/>
    </location>
</feature>
<keyword evidence="1" id="KW-0812">Transmembrane</keyword>
<keyword evidence="3" id="KW-1185">Reference proteome</keyword>
<keyword evidence="1" id="KW-0472">Membrane</keyword>
<name>A0A3L8PXJ3_9GAMM</name>
<protein>
    <submittedName>
        <fullName evidence="2">Uncharacterized protein</fullName>
    </submittedName>
</protein>
<reference evidence="2 3" key="1">
    <citation type="submission" date="2018-09" db="EMBL/GenBank/DDBJ databases">
        <title>Phylogeny of the Shewanellaceae, and recommendation for two new genera, Pseudoshewanella and Parashewanella.</title>
        <authorList>
            <person name="Wang G."/>
        </authorList>
    </citation>
    <scope>NUCLEOTIDE SEQUENCE [LARGE SCALE GENOMIC DNA]</scope>
    <source>
        <strain evidence="2 3">C51</strain>
    </source>
</reference>
<evidence type="ECO:0000256" key="1">
    <source>
        <dbReference type="SAM" id="Phobius"/>
    </source>
</evidence>
<feature type="transmembrane region" description="Helical" evidence="1">
    <location>
        <begin position="29"/>
        <end position="48"/>
    </location>
</feature>
<proteinExistence type="predicted"/>